<proteinExistence type="predicted"/>
<reference evidence="2 3" key="1">
    <citation type="submission" date="2019-07" db="EMBL/GenBank/DDBJ databases">
        <title>Whole genome shotgun sequence of Cellulomonas persica NBRC 101101.</title>
        <authorList>
            <person name="Hosoyama A."/>
            <person name="Uohara A."/>
            <person name="Ohji S."/>
            <person name="Ichikawa N."/>
        </authorList>
    </citation>
    <scope>NUCLEOTIDE SEQUENCE [LARGE SCALE GENOMIC DNA]</scope>
    <source>
        <strain evidence="2 3">NBRC 101101</strain>
    </source>
</reference>
<accession>A0A510UNW1</accession>
<dbReference type="Pfam" id="PF07238">
    <property type="entry name" value="PilZ"/>
    <property type="match status" value="1"/>
</dbReference>
<feature type="domain" description="PilZ" evidence="1">
    <location>
        <begin position="86"/>
        <end position="187"/>
    </location>
</feature>
<gene>
    <name evidence="2" type="ORF">CPE01_00800</name>
</gene>
<dbReference type="AlphaFoldDB" id="A0A510UNW1"/>
<evidence type="ECO:0000259" key="1">
    <source>
        <dbReference type="Pfam" id="PF07238"/>
    </source>
</evidence>
<evidence type="ECO:0000313" key="3">
    <source>
        <dbReference type="Proteomes" id="UP000321386"/>
    </source>
</evidence>
<comment type="caution">
    <text evidence="2">The sequence shown here is derived from an EMBL/GenBank/DDBJ whole genome shotgun (WGS) entry which is preliminary data.</text>
</comment>
<organism evidence="2 3">
    <name type="scientific">Cellulomonas persica</name>
    <dbReference type="NCBI Taxonomy" id="76861"/>
    <lineage>
        <taxon>Bacteria</taxon>
        <taxon>Bacillati</taxon>
        <taxon>Actinomycetota</taxon>
        <taxon>Actinomycetes</taxon>
        <taxon>Micrococcales</taxon>
        <taxon>Cellulomonadaceae</taxon>
        <taxon>Cellulomonas</taxon>
    </lineage>
</organism>
<keyword evidence="3" id="KW-1185">Reference proteome</keyword>
<dbReference type="SUPFAM" id="SSF141371">
    <property type="entry name" value="PilZ domain-like"/>
    <property type="match status" value="1"/>
</dbReference>
<evidence type="ECO:0000313" key="2">
    <source>
        <dbReference type="EMBL" id="GEK16347.1"/>
    </source>
</evidence>
<dbReference type="InterPro" id="IPR009875">
    <property type="entry name" value="PilZ_domain"/>
</dbReference>
<name>A0A510UNW1_9CELL</name>
<dbReference type="Gene3D" id="2.40.10.220">
    <property type="entry name" value="predicted glycosyltransferase like domains"/>
    <property type="match status" value="1"/>
</dbReference>
<dbReference type="EMBL" id="BJUA01000001">
    <property type="protein sequence ID" value="GEK16347.1"/>
    <property type="molecule type" value="Genomic_DNA"/>
</dbReference>
<sequence length="205" mass="22338">MSTVHELAVCHVGAKHGSAVGFVESYDAGVLVARVHSPLTDQHIGDAVQTIVLDPVRGECRYTGLIGGITDEQVTIVVQELVEQNQRRSAARAEYQAACIAVRDRDEDGGAIRLSVVDVSASGIRFASPAVLDVGDTVRFSLPVDAGAVDLRARVLRIEDAPWGWRYGCELLGLDNRTREALFRLVLRLQREQARARADRRALAV</sequence>
<dbReference type="GO" id="GO:0035438">
    <property type="term" value="F:cyclic-di-GMP binding"/>
    <property type="evidence" value="ECO:0007669"/>
    <property type="project" value="InterPro"/>
</dbReference>
<protein>
    <recommendedName>
        <fullName evidence="1">PilZ domain-containing protein</fullName>
    </recommendedName>
</protein>
<dbReference type="OrthoDB" id="4824053at2"/>
<dbReference type="Proteomes" id="UP000321386">
    <property type="component" value="Unassembled WGS sequence"/>
</dbReference>
<dbReference type="RefSeq" id="WP_146804670.1">
    <property type="nucleotide sequence ID" value="NZ_BJUA01000001.1"/>
</dbReference>